<dbReference type="GO" id="GO:0006437">
    <property type="term" value="P:tyrosyl-tRNA aminoacylation"/>
    <property type="evidence" value="ECO:0007669"/>
    <property type="project" value="TreeGrafter"/>
</dbReference>
<evidence type="ECO:0000256" key="4">
    <source>
        <dbReference type="ARBA" id="ARBA00022598"/>
    </source>
</evidence>
<dbReference type="Gene3D" id="3.40.50.620">
    <property type="entry name" value="HUPs"/>
    <property type="match status" value="2"/>
</dbReference>
<evidence type="ECO:0000256" key="9">
    <source>
        <dbReference type="ARBA" id="ARBA00033323"/>
    </source>
</evidence>
<feature type="compositionally biased region" description="Gly residues" evidence="11">
    <location>
        <begin position="29"/>
        <end position="38"/>
    </location>
</feature>
<feature type="compositionally biased region" description="Basic and acidic residues" evidence="11">
    <location>
        <begin position="19"/>
        <end position="28"/>
    </location>
</feature>
<dbReference type="AlphaFoldDB" id="A0A7S4J644"/>
<evidence type="ECO:0000256" key="2">
    <source>
        <dbReference type="ARBA" id="ARBA00005594"/>
    </source>
</evidence>
<evidence type="ECO:0000256" key="7">
    <source>
        <dbReference type="ARBA" id="ARBA00022917"/>
    </source>
</evidence>
<keyword evidence="7" id="KW-0648">Protein biosynthesis</keyword>
<dbReference type="GO" id="GO:0004831">
    <property type="term" value="F:tyrosine-tRNA ligase activity"/>
    <property type="evidence" value="ECO:0007669"/>
    <property type="project" value="UniProtKB-EC"/>
</dbReference>
<comment type="similarity">
    <text evidence="2">Belongs to the class-I aminoacyl-tRNA synthetase family.</text>
</comment>
<keyword evidence="6" id="KW-0067">ATP-binding</keyword>
<feature type="compositionally biased region" description="Basic and acidic residues" evidence="11">
    <location>
        <begin position="1"/>
        <end position="10"/>
    </location>
</feature>
<reference evidence="12" key="1">
    <citation type="submission" date="2021-01" db="EMBL/GenBank/DDBJ databases">
        <authorList>
            <person name="Corre E."/>
            <person name="Pelletier E."/>
            <person name="Niang G."/>
            <person name="Scheremetjew M."/>
            <person name="Finn R."/>
            <person name="Kale V."/>
            <person name="Holt S."/>
            <person name="Cochrane G."/>
            <person name="Meng A."/>
            <person name="Brown T."/>
            <person name="Cohen L."/>
        </authorList>
    </citation>
    <scope>NUCLEOTIDE SEQUENCE</scope>
    <source>
        <strain evidence="12">Isolate 1302-5</strain>
    </source>
</reference>
<dbReference type="GO" id="GO:0005737">
    <property type="term" value="C:cytoplasm"/>
    <property type="evidence" value="ECO:0007669"/>
    <property type="project" value="TreeGrafter"/>
</dbReference>
<dbReference type="EMBL" id="HBKQ01032935">
    <property type="protein sequence ID" value="CAE2253283.1"/>
    <property type="molecule type" value="Transcribed_RNA"/>
</dbReference>
<comment type="function">
    <text evidence="1">Catalyzes the attachment of tyrosine to tRNA(Tyr) in a two-step reaction: tyrosine is first activated by ATP to form Tyr-AMP and then transferred to the acceptor end of tRNA(Tyr).</text>
</comment>
<proteinExistence type="inferred from homology"/>
<comment type="catalytic activity">
    <reaction evidence="10">
        <text>tRNA(Tyr) + L-tyrosine + ATP = L-tyrosyl-tRNA(Tyr) + AMP + diphosphate + H(+)</text>
        <dbReference type="Rhea" id="RHEA:10220"/>
        <dbReference type="Rhea" id="RHEA-COMP:9706"/>
        <dbReference type="Rhea" id="RHEA-COMP:9707"/>
        <dbReference type="ChEBI" id="CHEBI:15378"/>
        <dbReference type="ChEBI" id="CHEBI:30616"/>
        <dbReference type="ChEBI" id="CHEBI:33019"/>
        <dbReference type="ChEBI" id="CHEBI:58315"/>
        <dbReference type="ChEBI" id="CHEBI:78442"/>
        <dbReference type="ChEBI" id="CHEBI:78536"/>
        <dbReference type="ChEBI" id="CHEBI:456215"/>
        <dbReference type="EC" id="6.1.1.1"/>
    </reaction>
</comment>
<dbReference type="FunFam" id="3.40.50.620:FF:000085">
    <property type="entry name" value="Tyrosine--tRNA ligase 1 cytoplasmic"/>
    <property type="match status" value="1"/>
</dbReference>
<dbReference type="SUPFAM" id="SSF52374">
    <property type="entry name" value="Nucleotidylyl transferase"/>
    <property type="match status" value="2"/>
</dbReference>
<evidence type="ECO:0000256" key="11">
    <source>
        <dbReference type="SAM" id="MobiDB-lite"/>
    </source>
</evidence>
<dbReference type="PANTHER" id="PTHR46264:SF4">
    <property type="entry name" value="TYROSINE--TRNA LIGASE, CYTOPLASMIC"/>
    <property type="match status" value="1"/>
</dbReference>
<accession>A0A7S4J644</accession>
<evidence type="ECO:0000256" key="10">
    <source>
        <dbReference type="ARBA" id="ARBA00048248"/>
    </source>
</evidence>
<dbReference type="Pfam" id="PF00579">
    <property type="entry name" value="tRNA-synt_1b"/>
    <property type="match status" value="1"/>
</dbReference>
<protein>
    <recommendedName>
        <fullName evidence="3">tyrosine--tRNA ligase</fullName>
        <ecNumber evidence="3">6.1.1.1</ecNumber>
    </recommendedName>
    <alternativeName>
        <fullName evidence="9">Tyrosyl-tRNA synthetase</fullName>
    </alternativeName>
</protein>
<evidence type="ECO:0000313" key="12">
    <source>
        <dbReference type="EMBL" id="CAE2253283.1"/>
    </source>
</evidence>
<name>A0A7S4J644_9STRA</name>
<evidence type="ECO:0000256" key="8">
    <source>
        <dbReference type="ARBA" id="ARBA00023146"/>
    </source>
</evidence>
<keyword evidence="8" id="KW-0030">Aminoacyl-tRNA synthetase</keyword>
<feature type="compositionally biased region" description="Basic and acidic residues" evidence="11">
    <location>
        <begin position="53"/>
        <end position="62"/>
    </location>
</feature>
<dbReference type="InterPro" id="IPR050489">
    <property type="entry name" value="Tyr-tRNA_synthase"/>
</dbReference>
<dbReference type="InterPro" id="IPR002305">
    <property type="entry name" value="aa-tRNA-synth_Ic"/>
</dbReference>
<dbReference type="EC" id="6.1.1.1" evidence="3"/>
<organism evidence="12">
    <name type="scientific">Odontella aurita</name>
    <dbReference type="NCBI Taxonomy" id="265563"/>
    <lineage>
        <taxon>Eukaryota</taxon>
        <taxon>Sar</taxon>
        <taxon>Stramenopiles</taxon>
        <taxon>Ochrophyta</taxon>
        <taxon>Bacillariophyta</taxon>
        <taxon>Mediophyceae</taxon>
        <taxon>Biddulphiophycidae</taxon>
        <taxon>Eupodiscales</taxon>
        <taxon>Odontellaceae</taxon>
        <taxon>Odontella</taxon>
    </lineage>
</organism>
<keyword evidence="4" id="KW-0436">Ligase</keyword>
<gene>
    <name evidence="12" type="ORF">OAUR00152_LOCUS22493</name>
</gene>
<evidence type="ECO:0000256" key="5">
    <source>
        <dbReference type="ARBA" id="ARBA00022741"/>
    </source>
</evidence>
<sequence>MSENGDKKSAEIQTNEAAAKMDDLKLADKGGGGGGGGGGKKKKKKGGGGGQQKPKEPEREWTPDLQEDLDRMLAVGEECISEGELKGLITAKGRGSGHAGFNLYDGFEPSGRMHIAQGVFKAMNVNKCTFKGTNSTFVFWVADWFALMNDKMGGDLAKIKIVGHYLIEVWKAAGMDLTNVVFKWASEEITDRADVYWPTMLDVARRFNITRIKKCCQIMGRLEGSLTSAQVLYPLMQCTDVFFLRADICQLGVDQRKVNMLAREYCDAAKIKRKPVILSHHMLYGLKAGQEKMSKSDPDSAVFMEDTAADVERKIMAAYCPSKEEEDAGAATAGEAADAGKESMHLTVDNLKNPCLDYIKHITLSPPGATFTAGGKTYTDFDSIKSAFLAGDMSEEELKKGLIDELNKLLEPVRTHFTEDERAKNLLEQVRQFKKESLTPSAEKEIRRLNLPKLGKVPAGCHAVFAPLPSARPTLQEALDALTRLRLGPAGRPTVLYLPDWAARVCNACDADVKAIDAYYAVFLAALRSLDPTVIEGTTVLRQSEAILADPSNYWISVINVGRHFRLDDVMGPGMKDSDGVGIVIARLMKVADVMGMEPASIASSANGAAASTEVDLIGRYFDEKLGGMTKPELPRGDGPSIALQSREDEAHRTDNDEYFLLDDPRREGKAKMKKAFCEPGNVEFCPPVAMAAAFGLEGGSEIEIKRSEENGGDVSYKSREDIERDFASGALHPGDLKAAATAVVLGVLEKLAEGIKKDADAAKAGKTLKAFEKKMSKKKKK</sequence>
<dbReference type="GO" id="GO:0005524">
    <property type="term" value="F:ATP binding"/>
    <property type="evidence" value="ECO:0007669"/>
    <property type="project" value="UniProtKB-KW"/>
</dbReference>
<dbReference type="InterPro" id="IPR014729">
    <property type="entry name" value="Rossmann-like_a/b/a_fold"/>
</dbReference>
<feature type="region of interest" description="Disordered" evidence="11">
    <location>
        <begin position="1"/>
        <end position="64"/>
    </location>
</feature>
<dbReference type="PANTHER" id="PTHR46264">
    <property type="entry name" value="TYROSINE-TRNA LIGASE"/>
    <property type="match status" value="1"/>
</dbReference>
<keyword evidence="5" id="KW-0547">Nucleotide-binding</keyword>
<evidence type="ECO:0000256" key="1">
    <source>
        <dbReference type="ARBA" id="ARBA00002025"/>
    </source>
</evidence>
<evidence type="ECO:0000256" key="6">
    <source>
        <dbReference type="ARBA" id="ARBA00022840"/>
    </source>
</evidence>
<evidence type="ECO:0000256" key="3">
    <source>
        <dbReference type="ARBA" id="ARBA00013160"/>
    </source>
</evidence>